<evidence type="ECO:0000256" key="2">
    <source>
        <dbReference type="ARBA" id="ARBA00010261"/>
    </source>
</evidence>
<keyword evidence="7" id="KW-0496">Mitochondrion</keyword>
<dbReference type="Pfam" id="PF04716">
    <property type="entry name" value="ETC_C1_NDUFA5"/>
    <property type="match status" value="1"/>
</dbReference>
<protein>
    <submittedName>
        <fullName evidence="9">Uncharacterized protein</fullName>
    </submittedName>
</protein>
<keyword evidence="4" id="KW-0679">Respiratory chain</keyword>
<evidence type="ECO:0000256" key="1">
    <source>
        <dbReference type="ARBA" id="ARBA00004443"/>
    </source>
</evidence>
<keyword evidence="6" id="KW-0249">Electron transport</keyword>
<dbReference type="OrthoDB" id="286811at2759"/>
<comment type="similarity">
    <text evidence="2">Belongs to the complex I NDUFA5 subunit family.</text>
</comment>
<evidence type="ECO:0000313" key="10">
    <source>
        <dbReference type="Proteomes" id="UP000518752"/>
    </source>
</evidence>
<dbReference type="GO" id="GO:0005743">
    <property type="term" value="C:mitochondrial inner membrane"/>
    <property type="evidence" value="ECO:0007669"/>
    <property type="project" value="UniProtKB-SubCell"/>
</dbReference>
<sequence>MVTAMIRFTRPLLQQVTKTTTGITGIPVHRNPLPVLIQTYKSTLEALVALPASSVYRQGTEALTRKKLDILTAANGDISAVEKELDEGQIEESLLIASDELKLVGKMAEWKAWEPLEAKAEAGQWEYPGTTAST</sequence>
<reference evidence="9 10" key="1">
    <citation type="journal article" date="2020" name="ISME J.">
        <title>Uncovering the hidden diversity of litter-decomposition mechanisms in mushroom-forming fungi.</title>
        <authorList>
            <person name="Floudas D."/>
            <person name="Bentzer J."/>
            <person name="Ahren D."/>
            <person name="Johansson T."/>
            <person name="Persson P."/>
            <person name="Tunlid A."/>
        </authorList>
    </citation>
    <scope>NUCLEOTIDE SEQUENCE [LARGE SCALE GENOMIC DNA]</scope>
    <source>
        <strain evidence="9 10">CBS 406.79</strain>
    </source>
</reference>
<evidence type="ECO:0000256" key="3">
    <source>
        <dbReference type="ARBA" id="ARBA00022448"/>
    </source>
</evidence>
<dbReference type="InterPro" id="IPR006806">
    <property type="entry name" value="NDUFA5"/>
</dbReference>
<gene>
    <name evidence="9" type="ORF">D9757_002889</name>
</gene>
<dbReference type="PANTHER" id="PTHR12653">
    <property type="entry name" value="NADH-UBIQUINONE OXIDOREDUCTASE 13 KD-B SUBUNIT"/>
    <property type="match status" value="1"/>
</dbReference>
<evidence type="ECO:0000256" key="7">
    <source>
        <dbReference type="ARBA" id="ARBA00023128"/>
    </source>
</evidence>
<evidence type="ECO:0000256" key="8">
    <source>
        <dbReference type="ARBA" id="ARBA00023136"/>
    </source>
</evidence>
<name>A0A8H5HVV0_9AGAR</name>
<dbReference type="Proteomes" id="UP000518752">
    <property type="component" value="Unassembled WGS sequence"/>
</dbReference>
<dbReference type="EMBL" id="JAACJN010000016">
    <property type="protein sequence ID" value="KAF5390229.1"/>
    <property type="molecule type" value="Genomic_DNA"/>
</dbReference>
<comment type="subcellular location">
    <subcellularLocation>
        <location evidence="1">Mitochondrion inner membrane</location>
        <topology evidence="1">Peripheral membrane protein</topology>
        <orientation evidence="1">Matrix side</orientation>
    </subcellularLocation>
</comment>
<keyword evidence="3" id="KW-0813">Transport</keyword>
<dbReference type="AlphaFoldDB" id="A0A8H5HVV0"/>
<keyword evidence="8" id="KW-0472">Membrane</keyword>
<dbReference type="GO" id="GO:0022904">
    <property type="term" value="P:respiratory electron transport chain"/>
    <property type="evidence" value="ECO:0007669"/>
    <property type="project" value="InterPro"/>
</dbReference>
<dbReference type="PANTHER" id="PTHR12653:SF0">
    <property type="entry name" value="NADH DEHYDROGENASE [UBIQUINONE] 1 ALPHA SUBCOMPLEX SUBUNIT 5"/>
    <property type="match status" value="1"/>
</dbReference>
<keyword evidence="10" id="KW-1185">Reference proteome</keyword>
<keyword evidence="5" id="KW-0999">Mitochondrion inner membrane</keyword>
<accession>A0A8H5HVV0</accession>
<comment type="caution">
    <text evidence="9">The sequence shown here is derived from an EMBL/GenBank/DDBJ whole genome shotgun (WGS) entry which is preliminary data.</text>
</comment>
<evidence type="ECO:0000256" key="5">
    <source>
        <dbReference type="ARBA" id="ARBA00022792"/>
    </source>
</evidence>
<evidence type="ECO:0000313" key="9">
    <source>
        <dbReference type="EMBL" id="KAF5390229.1"/>
    </source>
</evidence>
<evidence type="ECO:0000256" key="4">
    <source>
        <dbReference type="ARBA" id="ARBA00022660"/>
    </source>
</evidence>
<evidence type="ECO:0000256" key="6">
    <source>
        <dbReference type="ARBA" id="ARBA00022982"/>
    </source>
</evidence>
<organism evidence="9 10">
    <name type="scientific">Collybiopsis confluens</name>
    <dbReference type="NCBI Taxonomy" id="2823264"/>
    <lineage>
        <taxon>Eukaryota</taxon>
        <taxon>Fungi</taxon>
        <taxon>Dikarya</taxon>
        <taxon>Basidiomycota</taxon>
        <taxon>Agaricomycotina</taxon>
        <taxon>Agaricomycetes</taxon>
        <taxon>Agaricomycetidae</taxon>
        <taxon>Agaricales</taxon>
        <taxon>Marasmiineae</taxon>
        <taxon>Omphalotaceae</taxon>
        <taxon>Collybiopsis</taxon>
    </lineage>
</organism>
<proteinExistence type="inferred from homology"/>